<reference evidence="2 3" key="1">
    <citation type="journal article" date="2015" name="Genome Biol. Evol.">
        <title>Comparative Genomics of a Bacterivorous Green Alga Reveals Evolutionary Causalities and Consequences of Phago-Mixotrophic Mode of Nutrition.</title>
        <authorList>
            <person name="Burns J.A."/>
            <person name="Paasch A."/>
            <person name="Narechania A."/>
            <person name="Kim E."/>
        </authorList>
    </citation>
    <scope>NUCLEOTIDE SEQUENCE [LARGE SCALE GENOMIC DNA]</scope>
    <source>
        <strain evidence="2 3">PLY_AMNH</strain>
    </source>
</reference>
<gene>
    <name evidence="2" type="ORF">CYMTET_29708</name>
</gene>
<dbReference type="EMBL" id="LGRX02016941">
    <property type="protein sequence ID" value="KAK3261379.1"/>
    <property type="molecule type" value="Genomic_DNA"/>
</dbReference>
<dbReference type="AlphaFoldDB" id="A0AAE0KUW3"/>
<evidence type="ECO:0000313" key="2">
    <source>
        <dbReference type="EMBL" id="KAK3261379.1"/>
    </source>
</evidence>
<proteinExistence type="predicted"/>
<evidence type="ECO:0000313" key="3">
    <source>
        <dbReference type="Proteomes" id="UP001190700"/>
    </source>
</evidence>
<feature type="region of interest" description="Disordered" evidence="1">
    <location>
        <begin position="84"/>
        <end position="125"/>
    </location>
</feature>
<protein>
    <recommendedName>
        <fullName evidence="4">Methyltransferase type 11 domain-containing protein</fullName>
    </recommendedName>
</protein>
<accession>A0AAE0KUW3</accession>
<organism evidence="2 3">
    <name type="scientific">Cymbomonas tetramitiformis</name>
    <dbReference type="NCBI Taxonomy" id="36881"/>
    <lineage>
        <taxon>Eukaryota</taxon>
        <taxon>Viridiplantae</taxon>
        <taxon>Chlorophyta</taxon>
        <taxon>Pyramimonadophyceae</taxon>
        <taxon>Pyramimonadales</taxon>
        <taxon>Pyramimonadaceae</taxon>
        <taxon>Cymbomonas</taxon>
    </lineage>
</organism>
<evidence type="ECO:0000256" key="1">
    <source>
        <dbReference type="SAM" id="MobiDB-lite"/>
    </source>
</evidence>
<keyword evidence="3" id="KW-1185">Reference proteome</keyword>
<sequence length="125" mass="13649">MPVTPAGTCALPNLPGDLYSGDFYSELCRILKPQGMLYHYVGDPGSKAVGSKFRGIVQRLQDAGFKGATIDYSGHGVVAAHRPINRKKKERPGNKGSVNSAGKMRRKGTKNMVIDNYDNDDDDDY</sequence>
<evidence type="ECO:0008006" key="4">
    <source>
        <dbReference type="Google" id="ProtNLM"/>
    </source>
</evidence>
<comment type="caution">
    <text evidence="2">The sequence shown here is derived from an EMBL/GenBank/DDBJ whole genome shotgun (WGS) entry which is preliminary data.</text>
</comment>
<name>A0AAE0KUW3_9CHLO</name>
<dbReference type="Proteomes" id="UP001190700">
    <property type="component" value="Unassembled WGS sequence"/>
</dbReference>